<keyword evidence="1" id="KW-0472">Membrane</keyword>
<gene>
    <name evidence="2" type="ORF">DEA37_0015184</name>
</gene>
<evidence type="ECO:0000313" key="3">
    <source>
        <dbReference type="Proteomes" id="UP000324629"/>
    </source>
</evidence>
<protein>
    <submittedName>
        <fullName evidence="2">Uncharacterized protein</fullName>
    </submittedName>
</protein>
<organism evidence="2 3">
    <name type="scientific">Paragonimus westermani</name>
    <dbReference type="NCBI Taxonomy" id="34504"/>
    <lineage>
        <taxon>Eukaryota</taxon>
        <taxon>Metazoa</taxon>
        <taxon>Spiralia</taxon>
        <taxon>Lophotrochozoa</taxon>
        <taxon>Platyhelminthes</taxon>
        <taxon>Trematoda</taxon>
        <taxon>Digenea</taxon>
        <taxon>Plagiorchiida</taxon>
        <taxon>Troglotremata</taxon>
        <taxon>Troglotrematidae</taxon>
        <taxon>Paragonimus</taxon>
    </lineage>
</organism>
<keyword evidence="1" id="KW-0812">Transmembrane</keyword>
<dbReference type="EMBL" id="QNGE01000189">
    <property type="protein sequence ID" value="KAA3681492.1"/>
    <property type="molecule type" value="Genomic_DNA"/>
</dbReference>
<keyword evidence="3" id="KW-1185">Reference proteome</keyword>
<sequence>MMGNASVFRRPSSISCLFCTNPLRSLLSSISWLFPDLPSLFALIPLFLFALPELIFHTGLNACVFVDIVYRVLLVPCLQSGISSVCGGLVCFI</sequence>
<reference evidence="2 3" key="1">
    <citation type="journal article" date="2019" name="Gigascience">
        <title>Whole-genome sequence of the oriental lung fluke Paragonimus westermani.</title>
        <authorList>
            <person name="Oey H."/>
            <person name="Zakrzewski M."/>
            <person name="Narain K."/>
            <person name="Devi K.R."/>
            <person name="Agatsuma T."/>
            <person name="Nawaratna S."/>
            <person name="Gobert G.N."/>
            <person name="Jones M.K."/>
            <person name="Ragan M.A."/>
            <person name="McManus D.P."/>
            <person name="Krause L."/>
        </authorList>
    </citation>
    <scope>NUCLEOTIDE SEQUENCE [LARGE SCALE GENOMIC DNA]</scope>
    <source>
        <strain evidence="2 3">IND2009</strain>
    </source>
</reference>
<keyword evidence="1" id="KW-1133">Transmembrane helix</keyword>
<comment type="caution">
    <text evidence="2">The sequence shown here is derived from an EMBL/GenBank/DDBJ whole genome shotgun (WGS) entry which is preliminary data.</text>
</comment>
<dbReference type="AlphaFoldDB" id="A0A5J4P1W0"/>
<evidence type="ECO:0000256" key="1">
    <source>
        <dbReference type="SAM" id="Phobius"/>
    </source>
</evidence>
<feature type="transmembrane region" description="Helical" evidence="1">
    <location>
        <begin position="33"/>
        <end position="56"/>
    </location>
</feature>
<proteinExistence type="predicted"/>
<feature type="transmembrane region" description="Helical" evidence="1">
    <location>
        <begin position="68"/>
        <end position="92"/>
    </location>
</feature>
<dbReference type="Proteomes" id="UP000324629">
    <property type="component" value="Unassembled WGS sequence"/>
</dbReference>
<accession>A0A5J4P1W0</accession>
<name>A0A5J4P1W0_9TREM</name>
<evidence type="ECO:0000313" key="2">
    <source>
        <dbReference type="EMBL" id="KAA3681492.1"/>
    </source>
</evidence>